<dbReference type="EMBL" id="MT142974">
    <property type="protein sequence ID" value="QJA91261.1"/>
    <property type="molecule type" value="Genomic_DNA"/>
</dbReference>
<accession>A0A6M3LDI7</accession>
<evidence type="ECO:0000313" key="1">
    <source>
        <dbReference type="EMBL" id="QJA91261.1"/>
    </source>
</evidence>
<reference evidence="1" key="1">
    <citation type="submission" date="2020-03" db="EMBL/GenBank/DDBJ databases">
        <title>The deep terrestrial virosphere.</title>
        <authorList>
            <person name="Holmfeldt K."/>
            <person name="Nilsson E."/>
            <person name="Simone D."/>
            <person name="Lopez-Fernandez M."/>
            <person name="Wu X."/>
            <person name="de Brujin I."/>
            <person name="Lundin D."/>
            <person name="Andersson A."/>
            <person name="Bertilsson S."/>
            <person name="Dopson M."/>
        </authorList>
    </citation>
    <scope>NUCLEOTIDE SEQUENCE</scope>
    <source>
        <strain evidence="1">MM415B03413</strain>
    </source>
</reference>
<protein>
    <submittedName>
        <fullName evidence="1">Putative tail protein</fullName>
    </submittedName>
</protein>
<proteinExistence type="predicted"/>
<name>A0A6M3LDI7_9ZZZZ</name>
<sequence>MAVAKVDTKSRWIGLAADTKPTSAEMGSEFYETNTGKHYVWNGTWTQYVNNGYFGSLFPIADNTYDLGSAALSWRQAHIETVVYATSVLGNWSPSADDTYTLGTSTLGWIGLHMPDTYITDDTGVVKFRNNANTADVGVAALTGILDQAGADTAILSLRSTGDVATGLTTGTNIVDVTTVDYGVLSKFAAATGGLLVQALGENAAVTTNLLFESYGGQADTTKSTAGRALIEVYAAQHDGANALAAVTANGNIFAIRGHTVNTVWICDEDGDTWQNGNPTVISQIFSVVTAPTAATAAVNVAVGNLNGNYYYRIVYVTADGDTEPGSVSGIVAPANEQVDLTGIPTSASSRVTSRKVYRTKAGGDSSSGPWYLVTTIADNTTTTYTDNTADAGITVLGKTANITGGILYNSTTVIGETSGGSQNGGLTRFGYGTGSGGPFNSLFGENAGNALTSGYGNVFLGTATGKAVTSGRDLVAIGDGSMRTATTPIQSVGVGAHSLYGIFTGSYVTAVGAEAFYELTGGTNGVAVGYQAGYKCLTGNYNIFIGNQAGYEELGSSKLYITPSGTLATDSFLYGEMLTSPNILYLNAVAASSGATLKSTTFALRNHYWNGSASTDWIFSIVHTMDAVTPTSTVDLKINNVSVLQLINTNSVITLTAGGALSMNGKALTANGGIAMGTAGISNVGAIDMANATFINTGGSTDQYFTIRCRDTSGAAWREAMRFAATVTTSAKLSFYGQTPTVQQAHIADSAGDDAAAVNAILVVLETLGLVASS</sequence>
<organism evidence="1">
    <name type="scientific">viral metagenome</name>
    <dbReference type="NCBI Taxonomy" id="1070528"/>
    <lineage>
        <taxon>unclassified sequences</taxon>
        <taxon>metagenomes</taxon>
        <taxon>organismal metagenomes</taxon>
    </lineage>
</organism>
<gene>
    <name evidence="1" type="ORF">MM415B03413_0004</name>
</gene>
<dbReference type="AlphaFoldDB" id="A0A6M3LDI7"/>